<proteinExistence type="predicted"/>
<evidence type="ECO:0000313" key="1">
    <source>
        <dbReference type="EMBL" id="MPN14043.1"/>
    </source>
</evidence>
<dbReference type="EMBL" id="VSSQ01060637">
    <property type="protein sequence ID" value="MPN14043.1"/>
    <property type="molecule type" value="Genomic_DNA"/>
</dbReference>
<accession>A0A645FPC6</accession>
<protein>
    <submittedName>
        <fullName evidence="1">Uncharacterized protein</fullName>
    </submittedName>
</protein>
<sequence>MSDNGIAAGNHRFLRDKNRHTRPLWFIVLSGNIKHRGTYHLGQVRQYLGQTFGIVLLVDIGDIILLFPRCLCIANIVNIKAQRFCQIVKPVERHLLIHMRKPPFKPK</sequence>
<name>A0A645FPC6_9ZZZZ</name>
<dbReference type="AlphaFoldDB" id="A0A645FPC6"/>
<gene>
    <name evidence="1" type="ORF">SDC9_161369</name>
</gene>
<organism evidence="1">
    <name type="scientific">bioreactor metagenome</name>
    <dbReference type="NCBI Taxonomy" id="1076179"/>
    <lineage>
        <taxon>unclassified sequences</taxon>
        <taxon>metagenomes</taxon>
        <taxon>ecological metagenomes</taxon>
    </lineage>
</organism>
<reference evidence="1" key="1">
    <citation type="submission" date="2019-08" db="EMBL/GenBank/DDBJ databases">
        <authorList>
            <person name="Kucharzyk K."/>
            <person name="Murdoch R.W."/>
            <person name="Higgins S."/>
            <person name="Loffler F."/>
        </authorList>
    </citation>
    <scope>NUCLEOTIDE SEQUENCE</scope>
</reference>
<comment type="caution">
    <text evidence="1">The sequence shown here is derived from an EMBL/GenBank/DDBJ whole genome shotgun (WGS) entry which is preliminary data.</text>
</comment>